<dbReference type="AlphaFoldDB" id="A0A1M4TSR7"/>
<name>A0A1M4TSR7_9BACT</name>
<dbReference type="Proteomes" id="UP000184164">
    <property type="component" value="Unassembled WGS sequence"/>
</dbReference>
<dbReference type="STRING" id="1484053.SAMN05444274_101450"/>
<keyword evidence="2" id="KW-1185">Reference proteome</keyword>
<evidence type="ECO:0000313" key="2">
    <source>
        <dbReference type="Proteomes" id="UP000184164"/>
    </source>
</evidence>
<protein>
    <submittedName>
        <fullName evidence="1">Uncharacterized protein</fullName>
    </submittedName>
</protein>
<proteinExistence type="predicted"/>
<sequence>MLYSIAVFFAFSNSVELASISSGPQLENTGSHISERPINLQGEPLNQETCFNFQSEVSFSNFEFQFKYSPAFLKHTEKVLSKEFTQYIFLARNFPVRLRKADLLFPFHYFW</sequence>
<reference evidence="1 2" key="1">
    <citation type="submission" date="2016-11" db="EMBL/GenBank/DDBJ databases">
        <authorList>
            <person name="Jaros S."/>
            <person name="Januszkiewicz K."/>
            <person name="Wedrychowicz H."/>
        </authorList>
    </citation>
    <scope>NUCLEOTIDE SEQUENCE [LARGE SCALE GENOMIC DNA]</scope>
    <source>
        <strain evidence="1 2">DSM 26910</strain>
    </source>
</reference>
<gene>
    <name evidence="1" type="ORF">SAMN05444274_101450</name>
</gene>
<accession>A0A1M4TSR7</accession>
<dbReference type="EMBL" id="FQUM01000001">
    <property type="protein sequence ID" value="SHE47357.1"/>
    <property type="molecule type" value="Genomic_DNA"/>
</dbReference>
<evidence type="ECO:0000313" key="1">
    <source>
        <dbReference type="EMBL" id="SHE47357.1"/>
    </source>
</evidence>
<organism evidence="1 2">
    <name type="scientific">Mariniphaga anaerophila</name>
    <dbReference type="NCBI Taxonomy" id="1484053"/>
    <lineage>
        <taxon>Bacteria</taxon>
        <taxon>Pseudomonadati</taxon>
        <taxon>Bacteroidota</taxon>
        <taxon>Bacteroidia</taxon>
        <taxon>Marinilabiliales</taxon>
        <taxon>Prolixibacteraceae</taxon>
        <taxon>Mariniphaga</taxon>
    </lineage>
</organism>